<dbReference type="Proteomes" id="UP001161390">
    <property type="component" value="Unassembled WGS sequence"/>
</dbReference>
<keyword evidence="2" id="KW-1185">Reference proteome</keyword>
<reference evidence="1" key="1">
    <citation type="journal article" date="2014" name="Int. J. Syst. Evol. Microbiol.">
        <title>Complete genome of a new Firmicutes species belonging to the dominant human colonic microbiota ('Ruminococcus bicirculans') reveals two chromosomes and a selective capacity to utilize plant glucans.</title>
        <authorList>
            <consortium name="NISC Comparative Sequencing Program"/>
            <person name="Wegmann U."/>
            <person name="Louis P."/>
            <person name="Goesmann A."/>
            <person name="Henrissat B."/>
            <person name="Duncan S.H."/>
            <person name="Flint H.J."/>
        </authorList>
    </citation>
    <scope>NUCLEOTIDE SEQUENCE</scope>
    <source>
        <strain evidence="1">NBRC 108216</strain>
    </source>
</reference>
<proteinExistence type="predicted"/>
<sequence length="87" mass="9550">MILCASAGGRLGINEDIVLDTINRSGLPVTRSEMRDAAHYVESHGYIGIDEGDNQWVFKITSKGTDLVDNEIACPKSIARPPKYWGD</sequence>
<comment type="caution">
    <text evidence="1">The sequence shown here is derived from an EMBL/GenBank/DDBJ whole genome shotgun (WGS) entry which is preliminary data.</text>
</comment>
<protein>
    <submittedName>
        <fullName evidence="1">Uncharacterized protein</fullName>
    </submittedName>
</protein>
<dbReference type="EMBL" id="BSNJ01000003">
    <property type="protein sequence ID" value="GLQ20491.1"/>
    <property type="molecule type" value="Genomic_DNA"/>
</dbReference>
<evidence type="ECO:0000313" key="1">
    <source>
        <dbReference type="EMBL" id="GLQ20491.1"/>
    </source>
</evidence>
<organism evidence="1 2">
    <name type="scientific">Algimonas porphyrae</name>
    <dbReference type="NCBI Taxonomy" id="1128113"/>
    <lineage>
        <taxon>Bacteria</taxon>
        <taxon>Pseudomonadati</taxon>
        <taxon>Pseudomonadota</taxon>
        <taxon>Alphaproteobacteria</taxon>
        <taxon>Maricaulales</taxon>
        <taxon>Robiginitomaculaceae</taxon>
        <taxon>Algimonas</taxon>
    </lineage>
</organism>
<accession>A0ABQ5UZ70</accession>
<evidence type="ECO:0000313" key="2">
    <source>
        <dbReference type="Proteomes" id="UP001161390"/>
    </source>
</evidence>
<gene>
    <name evidence="1" type="ORF">GCM10007854_14460</name>
</gene>
<reference evidence="1" key="2">
    <citation type="submission" date="2023-01" db="EMBL/GenBank/DDBJ databases">
        <title>Draft genome sequence of Algimonas porphyrae strain NBRC 108216.</title>
        <authorList>
            <person name="Sun Q."/>
            <person name="Mori K."/>
        </authorList>
    </citation>
    <scope>NUCLEOTIDE SEQUENCE</scope>
    <source>
        <strain evidence="1">NBRC 108216</strain>
    </source>
</reference>
<name>A0ABQ5UZ70_9PROT</name>